<name>A0A5C6EKM1_9BACT</name>
<sequence>MASFDQYLDELTGKAHSALYLRSRRYRLSYPYSASVLQAPAWCRDCSAVVASEHMPTKDEIEYERNQLIAITRGIKNDMAFFFCTPEAATKELENRNRFWSAIADRRSPPRCLDCFGVDLLPLPTNDDTLVTIPNGPLLRYDTNGFADVGPEATFILDIEGRLVRRDGG</sequence>
<keyword evidence="2" id="KW-1185">Reference proteome</keyword>
<comment type="caution">
    <text evidence="1">The sequence shown here is derived from an EMBL/GenBank/DDBJ whole genome shotgun (WGS) entry which is preliminary data.</text>
</comment>
<organism evidence="1 2">
    <name type="scientific">Rubripirellula tenax</name>
    <dbReference type="NCBI Taxonomy" id="2528015"/>
    <lineage>
        <taxon>Bacteria</taxon>
        <taxon>Pseudomonadati</taxon>
        <taxon>Planctomycetota</taxon>
        <taxon>Planctomycetia</taxon>
        <taxon>Pirellulales</taxon>
        <taxon>Pirellulaceae</taxon>
        <taxon>Rubripirellula</taxon>
    </lineage>
</organism>
<dbReference type="AlphaFoldDB" id="A0A5C6EKM1"/>
<accession>A0A5C6EKM1</accession>
<dbReference type="Proteomes" id="UP000318288">
    <property type="component" value="Unassembled WGS sequence"/>
</dbReference>
<reference evidence="1 2" key="1">
    <citation type="submission" date="2019-02" db="EMBL/GenBank/DDBJ databases">
        <title>Deep-cultivation of Planctomycetes and their phenomic and genomic characterization uncovers novel biology.</title>
        <authorList>
            <person name="Wiegand S."/>
            <person name="Jogler M."/>
            <person name="Boedeker C."/>
            <person name="Pinto D."/>
            <person name="Vollmers J."/>
            <person name="Rivas-Marin E."/>
            <person name="Kohn T."/>
            <person name="Peeters S.H."/>
            <person name="Heuer A."/>
            <person name="Rast P."/>
            <person name="Oberbeckmann S."/>
            <person name="Bunk B."/>
            <person name="Jeske O."/>
            <person name="Meyerdierks A."/>
            <person name="Storesund J.E."/>
            <person name="Kallscheuer N."/>
            <person name="Luecker S."/>
            <person name="Lage O.M."/>
            <person name="Pohl T."/>
            <person name="Merkel B.J."/>
            <person name="Hornburger P."/>
            <person name="Mueller R.-W."/>
            <person name="Bruemmer F."/>
            <person name="Labrenz M."/>
            <person name="Spormann A.M."/>
            <person name="Op Den Camp H."/>
            <person name="Overmann J."/>
            <person name="Amann R."/>
            <person name="Jetten M.S.M."/>
            <person name="Mascher T."/>
            <person name="Medema M.H."/>
            <person name="Devos D.P."/>
            <person name="Kaster A.-K."/>
            <person name="Ovreas L."/>
            <person name="Rohde M."/>
            <person name="Galperin M.Y."/>
            <person name="Jogler C."/>
        </authorList>
    </citation>
    <scope>NUCLEOTIDE SEQUENCE [LARGE SCALE GENOMIC DNA]</scope>
    <source>
        <strain evidence="1 2">Poly51</strain>
    </source>
</reference>
<proteinExistence type="predicted"/>
<protein>
    <submittedName>
        <fullName evidence="1">Uncharacterized protein</fullName>
    </submittedName>
</protein>
<evidence type="ECO:0000313" key="2">
    <source>
        <dbReference type="Proteomes" id="UP000318288"/>
    </source>
</evidence>
<dbReference type="EMBL" id="SJPW01000006">
    <property type="protein sequence ID" value="TWU48994.1"/>
    <property type="molecule type" value="Genomic_DNA"/>
</dbReference>
<gene>
    <name evidence="1" type="ORF">Poly51_48980</name>
</gene>
<evidence type="ECO:0000313" key="1">
    <source>
        <dbReference type="EMBL" id="TWU48994.1"/>
    </source>
</evidence>